<dbReference type="GO" id="GO:0015171">
    <property type="term" value="F:amino acid transmembrane transporter activity"/>
    <property type="evidence" value="ECO:0007669"/>
    <property type="project" value="TreeGrafter"/>
</dbReference>
<proteinExistence type="predicted"/>
<evidence type="ECO:0000256" key="6">
    <source>
        <dbReference type="SAM" id="Phobius"/>
    </source>
</evidence>
<comment type="subcellular location">
    <subcellularLocation>
        <location evidence="1">Cell membrane</location>
        <topology evidence="1">Multi-pass membrane protein</topology>
    </subcellularLocation>
</comment>
<keyword evidence="5 6" id="KW-0472">Membrane</keyword>
<keyword evidence="3 6" id="KW-0812">Transmembrane</keyword>
<evidence type="ECO:0000256" key="2">
    <source>
        <dbReference type="ARBA" id="ARBA00022475"/>
    </source>
</evidence>
<sequence>MELVATLPVFVLAVILISASPGPAMVLVVRRAAEGGFTRAVPTVLGLQTGLYIWALLAAGGLAALVAASEAAFVVLRVLGAAFLLYLGVKAWRSVWKSRGAVPREDIPAGAGQSQCLAWWKAFGEGLVVMLANPKAAAFMVAFYPQFVPADQPLFATTAALALLQVAIEIGIYLGLASVVGRARGWFTSPAVRRRLEAVTGTVFVALGLRVAMASR</sequence>
<gene>
    <name evidence="7" type="ORF">F7O44_17280</name>
</gene>
<keyword evidence="2" id="KW-1003">Cell membrane</keyword>
<evidence type="ECO:0000313" key="7">
    <source>
        <dbReference type="EMBL" id="NDL58826.1"/>
    </source>
</evidence>
<comment type="caution">
    <text evidence="7">The sequence shown here is derived from an EMBL/GenBank/DDBJ whole genome shotgun (WGS) entry which is preliminary data.</text>
</comment>
<feature type="transmembrane region" description="Helical" evidence="6">
    <location>
        <begin position="6"/>
        <end position="29"/>
    </location>
</feature>
<evidence type="ECO:0000256" key="1">
    <source>
        <dbReference type="ARBA" id="ARBA00004651"/>
    </source>
</evidence>
<dbReference type="RefSeq" id="WP_162451541.1">
    <property type="nucleotide sequence ID" value="NZ_WLZY01000006.1"/>
</dbReference>
<keyword evidence="4 6" id="KW-1133">Transmembrane helix</keyword>
<accession>A0A7K3M6D1</accession>
<organism evidence="7 8">
    <name type="scientific">Phytoactinopolyspora mesophila</name>
    <dbReference type="NCBI Taxonomy" id="2650750"/>
    <lineage>
        <taxon>Bacteria</taxon>
        <taxon>Bacillati</taxon>
        <taxon>Actinomycetota</taxon>
        <taxon>Actinomycetes</taxon>
        <taxon>Jiangellales</taxon>
        <taxon>Jiangellaceae</taxon>
        <taxon>Phytoactinopolyspora</taxon>
    </lineage>
</organism>
<feature type="transmembrane region" description="Helical" evidence="6">
    <location>
        <begin position="154"/>
        <end position="176"/>
    </location>
</feature>
<feature type="transmembrane region" description="Helical" evidence="6">
    <location>
        <begin position="41"/>
        <end position="65"/>
    </location>
</feature>
<dbReference type="GO" id="GO:0005886">
    <property type="term" value="C:plasma membrane"/>
    <property type="evidence" value="ECO:0007669"/>
    <property type="project" value="UniProtKB-SubCell"/>
</dbReference>
<dbReference type="Proteomes" id="UP000460435">
    <property type="component" value="Unassembled WGS sequence"/>
</dbReference>
<evidence type="ECO:0000256" key="5">
    <source>
        <dbReference type="ARBA" id="ARBA00023136"/>
    </source>
</evidence>
<name>A0A7K3M6D1_9ACTN</name>
<reference evidence="7 8" key="1">
    <citation type="submission" date="2019-11" db="EMBL/GenBank/DDBJ databases">
        <authorList>
            <person name="Li X.-J."/>
            <person name="Feng X.-M."/>
        </authorList>
    </citation>
    <scope>NUCLEOTIDE SEQUENCE [LARGE SCALE GENOMIC DNA]</scope>
    <source>
        <strain evidence="7 8">XMNu-373</strain>
    </source>
</reference>
<keyword evidence="8" id="KW-1185">Reference proteome</keyword>
<dbReference type="Pfam" id="PF01810">
    <property type="entry name" value="LysE"/>
    <property type="match status" value="1"/>
</dbReference>
<dbReference type="InterPro" id="IPR001123">
    <property type="entry name" value="LeuE-type"/>
</dbReference>
<protein>
    <submittedName>
        <fullName evidence="7">LysE family translocator</fullName>
    </submittedName>
</protein>
<feature type="transmembrane region" description="Helical" evidence="6">
    <location>
        <begin position="71"/>
        <end position="89"/>
    </location>
</feature>
<dbReference type="PIRSF" id="PIRSF006324">
    <property type="entry name" value="LeuE"/>
    <property type="match status" value="1"/>
</dbReference>
<dbReference type="AlphaFoldDB" id="A0A7K3M6D1"/>
<dbReference type="PANTHER" id="PTHR30086:SF20">
    <property type="entry name" value="ARGININE EXPORTER PROTEIN ARGO-RELATED"/>
    <property type="match status" value="1"/>
</dbReference>
<evidence type="ECO:0000313" key="8">
    <source>
        <dbReference type="Proteomes" id="UP000460435"/>
    </source>
</evidence>
<dbReference type="EMBL" id="WLZY01000006">
    <property type="protein sequence ID" value="NDL58826.1"/>
    <property type="molecule type" value="Genomic_DNA"/>
</dbReference>
<dbReference type="PANTHER" id="PTHR30086">
    <property type="entry name" value="ARGININE EXPORTER PROTEIN ARGO"/>
    <property type="match status" value="1"/>
</dbReference>
<evidence type="ECO:0000256" key="4">
    <source>
        <dbReference type="ARBA" id="ARBA00022989"/>
    </source>
</evidence>
<evidence type="ECO:0000256" key="3">
    <source>
        <dbReference type="ARBA" id="ARBA00022692"/>
    </source>
</evidence>